<feature type="chain" id="PRO_5039455510" evidence="1">
    <location>
        <begin position="23"/>
        <end position="105"/>
    </location>
</feature>
<dbReference type="CDD" id="cd00371">
    <property type="entry name" value="HMA"/>
    <property type="match status" value="1"/>
</dbReference>
<organism evidence="3 4">
    <name type="scientific">Candidatus Alistipes avicola</name>
    <dbReference type="NCBI Taxonomy" id="2838432"/>
    <lineage>
        <taxon>Bacteria</taxon>
        <taxon>Pseudomonadati</taxon>
        <taxon>Bacteroidota</taxon>
        <taxon>Bacteroidia</taxon>
        <taxon>Bacteroidales</taxon>
        <taxon>Rikenellaceae</taxon>
        <taxon>Alistipes</taxon>
    </lineage>
</organism>
<feature type="domain" description="HMA" evidence="2">
    <location>
        <begin position="33"/>
        <end position="100"/>
    </location>
</feature>
<reference evidence="3" key="1">
    <citation type="journal article" date="2021" name="PeerJ">
        <title>Extensive microbial diversity within the chicken gut microbiome revealed by metagenomics and culture.</title>
        <authorList>
            <person name="Gilroy R."/>
            <person name="Ravi A."/>
            <person name="Getino M."/>
            <person name="Pursley I."/>
            <person name="Horton D.L."/>
            <person name="Alikhan N.F."/>
            <person name="Baker D."/>
            <person name="Gharbi K."/>
            <person name="Hall N."/>
            <person name="Watson M."/>
            <person name="Adriaenssens E.M."/>
            <person name="Foster-Nyarko E."/>
            <person name="Jarju S."/>
            <person name="Secka A."/>
            <person name="Antonio M."/>
            <person name="Oren A."/>
            <person name="Chaudhuri R.R."/>
            <person name="La Ragione R."/>
            <person name="Hildebrand F."/>
            <person name="Pallen M.J."/>
        </authorList>
    </citation>
    <scope>NUCLEOTIDE SEQUENCE</scope>
    <source>
        <strain evidence="3">CHK169-11906</strain>
    </source>
</reference>
<dbReference type="InterPro" id="IPR036163">
    <property type="entry name" value="HMA_dom_sf"/>
</dbReference>
<keyword evidence="1" id="KW-0732">Signal</keyword>
<proteinExistence type="predicted"/>
<protein>
    <submittedName>
        <fullName evidence="3">Heavy-metal-associated domain-containing protein</fullName>
    </submittedName>
</protein>
<accession>A0A9D2L4V2</accession>
<dbReference type="AlphaFoldDB" id="A0A9D2L4V2"/>
<evidence type="ECO:0000313" key="4">
    <source>
        <dbReference type="Proteomes" id="UP000824259"/>
    </source>
</evidence>
<sequence>MKKILLCCLLAVLGCGLATLSAKEPAKKKEKEITTTVFMTDIHCEGCANRILNNVPMLGKGVKDVQVDVPTKEVTVTYDASKTSPEKLIEGFAKVRVKAEVKPQQ</sequence>
<dbReference type="SUPFAM" id="SSF55008">
    <property type="entry name" value="HMA, heavy metal-associated domain"/>
    <property type="match status" value="1"/>
</dbReference>
<reference evidence="3" key="2">
    <citation type="submission" date="2021-04" db="EMBL/GenBank/DDBJ databases">
        <authorList>
            <person name="Gilroy R."/>
        </authorList>
    </citation>
    <scope>NUCLEOTIDE SEQUENCE</scope>
    <source>
        <strain evidence="3">CHK169-11906</strain>
    </source>
</reference>
<gene>
    <name evidence="3" type="ORF">H9779_06705</name>
</gene>
<comment type="caution">
    <text evidence="3">The sequence shown here is derived from an EMBL/GenBank/DDBJ whole genome shotgun (WGS) entry which is preliminary data.</text>
</comment>
<evidence type="ECO:0000313" key="3">
    <source>
        <dbReference type="EMBL" id="HJA99267.1"/>
    </source>
</evidence>
<dbReference type="Gene3D" id="3.30.70.100">
    <property type="match status" value="1"/>
</dbReference>
<dbReference type="EMBL" id="DWYR01000020">
    <property type="protein sequence ID" value="HJA99267.1"/>
    <property type="molecule type" value="Genomic_DNA"/>
</dbReference>
<dbReference type="Proteomes" id="UP000824259">
    <property type="component" value="Unassembled WGS sequence"/>
</dbReference>
<dbReference type="InterPro" id="IPR006121">
    <property type="entry name" value="HMA_dom"/>
</dbReference>
<dbReference type="PROSITE" id="PS51257">
    <property type="entry name" value="PROKAR_LIPOPROTEIN"/>
    <property type="match status" value="1"/>
</dbReference>
<dbReference type="PROSITE" id="PS50846">
    <property type="entry name" value="HMA_2"/>
    <property type="match status" value="1"/>
</dbReference>
<evidence type="ECO:0000256" key="1">
    <source>
        <dbReference type="SAM" id="SignalP"/>
    </source>
</evidence>
<feature type="signal peptide" evidence="1">
    <location>
        <begin position="1"/>
        <end position="22"/>
    </location>
</feature>
<name>A0A9D2L4V2_9BACT</name>
<evidence type="ECO:0000259" key="2">
    <source>
        <dbReference type="PROSITE" id="PS50846"/>
    </source>
</evidence>
<dbReference type="Pfam" id="PF00403">
    <property type="entry name" value="HMA"/>
    <property type="match status" value="1"/>
</dbReference>
<dbReference type="GO" id="GO:0046872">
    <property type="term" value="F:metal ion binding"/>
    <property type="evidence" value="ECO:0007669"/>
    <property type="project" value="InterPro"/>
</dbReference>